<evidence type="ECO:0000256" key="14">
    <source>
        <dbReference type="SAM" id="Coils"/>
    </source>
</evidence>
<keyword evidence="3" id="KW-0963">Cytoplasm</keyword>
<feature type="coiled-coil region" evidence="14">
    <location>
        <begin position="3421"/>
        <end position="3469"/>
    </location>
</feature>
<evidence type="ECO:0000256" key="2">
    <source>
        <dbReference type="ARBA" id="ARBA00008887"/>
    </source>
</evidence>
<dbReference type="SUPFAM" id="SSF52540">
    <property type="entry name" value="P-loop containing nucleoside triphosphate hydrolases"/>
    <property type="match status" value="3"/>
</dbReference>
<feature type="domain" description="Dynein heavy chain C-terminal" evidence="24">
    <location>
        <begin position="4335"/>
        <end position="4672"/>
    </location>
</feature>
<dbReference type="FunFam" id="1.10.8.1220:FF:000001">
    <property type="entry name" value="Dynein axonemal heavy chain 5"/>
    <property type="match status" value="1"/>
</dbReference>
<feature type="domain" description="Dynein heavy chain hydrolytic ATP-binding dynein motor region" evidence="17">
    <location>
        <begin position="1660"/>
        <end position="2032"/>
    </location>
</feature>
<keyword evidence="9 14" id="KW-0175">Coiled coil</keyword>
<dbReference type="Gene3D" id="3.40.50.300">
    <property type="entry name" value="P-loop containing nucleotide triphosphate hydrolases"/>
    <property type="match status" value="5"/>
</dbReference>
<dbReference type="Gene3D" id="1.20.140.100">
    <property type="entry name" value="Dynein heavy chain, N-terminal domain 2"/>
    <property type="match status" value="1"/>
</dbReference>
<dbReference type="Pfam" id="PF12777">
    <property type="entry name" value="MT"/>
    <property type="match status" value="1"/>
</dbReference>
<evidence type="ECO:0000256" key="4">
    <source>
        <dbReference type="ARBA" id="ARBA00022701"/>
    </source>
</evidence>
<dbReference type="FunFam" id="3.40.50.300:FF:000153">
    <property type="entry name" value="Dynein axonemal heavy chain 1"/>
    <property type="match status" value="1"/>
</dbReference>
<evidence type="ECO:0000259" key="23">
    <source>
        <dbReference type="Pfam" id="PF18198"/>
    </source>
</evidence>
<dbReference type="InterPro" id="IPR041658">
    <property type="entry name" value="AAA_lid_11"/>
</dbReference>
<evidence type="ECO:0000259" key="24">
    <source>
        <dbReference type="Pfam" id="PF18199"/>
    </source>
</evidence>
<dbReference type="Gene3D" id="1.10.8.1220">
    <property type="match status" value="1"/>
</dbReference>
<accession>V6LJN2</accession>
<sequence>MLGKSVKSLSHQKPQLTEKQQRLLSLMADPLIHISKVPQPGQLPYHVALERRRLALAATDYSEAFNEFGEKLHSERAIMPLEDFDDSAFESKTLSQFWESVTSTNDTKILYCEFLTKTWQEGRITHILDDKVRVISDDGRSFKIHKIYVFIWGEDPFLHLQRLENAHFYRLQAQQTRRLQNYVNKMPIQGLSPFHSALRQEIEELAKPHATYCIVKSLAKETQESIKTKVVDLQLPNLMDDVGRQFLVAQNQILFEQQLERNPAFVSELGLQLAVEEVVRQKIVRFYNVEKSEKIYKYLITPSTRDSFLPSNCQFTESGEPIIDEQSLLLNVGIYLVQNFKNSRTKLNENSLFTLKQIVKSQAQTQNYCEELLQTTISLDFLLKNSLNPECYTEQQTSLFVIHKAYPTPVLPLSSKTLSLEDFRASQFAHQRALKSRLEQTWLGQIRNSIVQQLQDLQFEVRQSIERIQLISQNQANASYKNLKQPNLTKSLISFGKQFQIEVKDRDIYDKMYLKRFLKRVQLQLEDTLRILVSNSTDDFCRMIEHHSKWSVKSDSTSYVISKHEENKPYEDDGELNVCCYRAPIFNIGIIIQQVPASIEERNFLEKYESGYIYGVQCLDPNSKIAVDDEAEKGPEEEIVEQDQPKIQEPDDSELMIHSFQFATNLSEFKTQLTQIYDQGIETVRSISEIESVVLKNIIKQEKSFLASPSQDEFQFEAQRIQIQQYCVNIVQPLNDYLKQFSSYRDLLVLDEDKWASTIKYKAELYLREQLETQGQTINIPQQNLSPNMQASVDSATSMSPQDLRNLVYQQMNQAKKIMSEIPDLIHVGAFIVKNTAVRHFLASKCQRLAEHVQDIVQKIASTKATQIGQLYCTIQKRLQRKCNTIEDACKLEEFIQQKMEKLTNSVKINIQTMAEYHAILDELFVQMSENGIAQRWKTIGYPLDLKNLVNRTCQIVELDKVKFRDQQSQEQNSMAKNIETLAKQVTTFAIRYKSLDEYIQASEETELMTQQLAKIQEKSKLYNQRELLMGLQQTDYSQLDQILKDFEPQELLWKSVSDFRQLTHKVYNEDFKALNGNEIESIVDTLQRNIIKSLRSVKENQPVVKELSEQVKKEITEFKKNVPLVKALRNPGLRRRHWLRISEETGQFLNNLRYINGIELQKFGDDEASETDYSIMSQDEINTLNKQPVNFTFKQAVDTLHLNDMKNFEVIQRISEAASKENTIEQVLVQLEKTWADINFTLMEYQNSGCYILKGLDDVIQTLDDNITMIQSMMFSPFKKFFEKSIVQWEQNLSLTSEIIEAWISVQQAWLYLEPIFSSPDIVRQLPTESKLFRSVDTFWRTHMAKAHKNPNVIQICTETSKLLPNLQENHQSLEKVQKGLADYLETKRIAFPRFFFLSDEELLSILSNTKNPTAVQPFLRSCFENVARIKFIEDNDYQMTSMTSHEGEIVQFVDPLTPSGNVESWMGQLEKLIIRTVQVRCQECFTKYVQAVTRDGVQGRALWVKSGFAQGINLVNQIAFANDTDYAITGQYLEKYRDQLELQLDSMTEIVRTGLTKLESKTYSAVLTYDVFQRDQIVGLIAERVTDVSDFNWLKHPKHICNIAEFYDQPIHGVSDNYYNGPIAAEKYQEQANNLADISSKTENFLVSYNQVLSVLPYAYEYLGNTQRLVITPLTLKIYTTISQSQAMFKFSACSGPAGSGKTETSKQMTNKEFGLVCIVFNCSEGLDLIGIKRMLSGCISTGGCLIMDEINRLSLDVLSVFAQMVLGVQRGLQMCGGSTIRTPPKGKTFAEMQTVKYVFEQAELNLMSTACVIITQNPNYSGRQKLPANLVALFRAVSVMVPNYMKICQIRLYSYGFKKATNLAQKATSVFKLCSEQLSQQSWYDYGMRAINSTIQAAGNIRQELGTLCVQENSQIPSSINEKGDVVFDEKYYLEEQIVLRAITEVNSPKFLQNDSQLFYNILKDLFPGIKQPFIDYNVLIKEVTQVLRSNIMNYLQPDEQFVNKIIDLFMTINLRHGLMTLGSAQSGKAESLYALMHSLNRINRREMEERIEKFIKICKNQPTLSISQVPSLIGEDYYFQKMNIVRLNPKSITMDQLFGQFDVVSKEWQDGVLSTLIRNAVSDYNKHMVWYEQNLLRSSYQGGEITFADVNPKVCVSKNNAARQIIDCCGYIDSLWIESLNTVLDDSKRLCLTSGEIICLSPVMNLVFNMDSVVEASPATISRCAMLYYTSLNIVSVGTTKESVGQLVVTGTLSPDAFIQTWIDRLPDQLRLDDFDPSTQGQITNKSTFITKFNQTEKLSELALRFKELLNQFLVESLAYIKVNCKQLQETMDANLITSLFRILDTFIGELKPNDFGAIEAWQIAVFMRYLEPIFFFSLIWSVGASLADDPSRSNFDCWLRGKISELGYLSDCSIPMQIDDKYSSVFDFMFKYDSYDQIAEKIVQENLDTKNLENLVYSSSITCDWISWSTNLKDINLDSIMLRGIKGKNQLSQISLSELIIPTASNIQQSYLLRRLVSNGYPTLVVGSTGSGKTAVIKNYLLKHETDTKFISPLFLTFSANTQAGQVQQYLDSKVEKRRRGIYGPPVSKKFVLFVDDLNLPMKERYGCINSHEFLRQLICHGGFYDLKEIVFKQIIDTVQLGAMVQSGGSRNPVTQRLLRHYNIINFLELSDTILLSIFDQIVDWWSCKSFSSFSEEIQSPMIQMCRKVVPMGIEVYNSTRTGLLPTPAKTHYTFNLRDLSKLFQGFLMVEPKSIANDINGVQLKPKQCTNNILTLFIHEAQRVFSDRLIDVNDQKWFNQLLDKVLISKLSIATSDILGTDRCVEDILFADFLSIGQDRLYQDVTDFNALQKILVGELNKCNEEGQQMNLVLFKSAVHHLSRVVRILRQSSSNILLIGVGGVGRQSLTRLAAYWLNCDIVTIELKKGYGISEWHEDIKKFVMKSGLTGKQQILLLSDQHIFNDQQLEDISILLNTCDVQAIYEPADLATIYEEASISQICMENQLPVTKPNLYDTYCARVKQNIHLVLCFSPSGTSLRNRLRKFPSLVNCCSIDYMFNWPSDALKDVGIQIFNFNGGQEAGGLLDTSQLEFLGKFIEEQCVLNTNFTKQSIQDKIIEFCVYVHSSIESFTQLYKEEQGRFNHVTPTLFLNLLKLFTSVLQVNYNKINSYKMQLSTGLFKLKETQEKVAQMQIDLTNLQPVLVETSANVDNMMVQLEQDKEQADQTRQIVAREKQVASSKFNECDTIKKDAERDLEQAQPLLDAALEALDKLNKNDFTELGSYNNPPAAVKQCMESVCILFSIKPKKINDPNNVGKQMEDYWDEAKKLLNASATMMTSLRTYDKSNIPADTIKKLHKYINDPEFIPQQMQKKSLAAAGLCAFVIAMYKYYHINLQVIPKRQKLSEAQEELVIVEKSLSETVARLTEVENKIAELEDKFNKAVEQKEQLSLQVDDTAKRLDRAQTLIVSLSGEQVRWQEQLVELDKSIKHILGDNLFGASAVIYQGAFTSDFRYRISIDWVAKLNELQIPTSTEKNGNMKVTDILSDDVTIMNYINQYKLPSDTHSMENSSFMFTSQKYCLLIDPEQQAQQFLKNFYKEQGLEVAKASDKDLLRTLENCIRFGKILLIINVTDEIDPSLNTVLDQNFIKDASNQICVKLGDSAIPYNPSFKLYLCTHLANPNYSAESFVKVTVINFAITQLGLSDQLLGVLVALERPDQEALKASLVVSNSKMRLELKQLSEKVLYLLSTSTGDILQNETLIDTLSLSQKTSKEITEKVKESEITEAEIDQTRQKYVPMSNRASILYFCVQDLVKIEFMYQYSLNWYIQLYTQSIQGTEQCDDLETRLKNLIEAFTLYLYQNICRSLFESHKPLFAFLIALRILKSENKITNTEMKFLLIGSKMREATSQNPCNDWLEEKYWKSICELESLGSAFKGISHSFRDLKAQIAWKDMFESQKPEECALPSPYDTQLSEFQRFLPISTLRPDRVLAYMRIFIEKTLGADFNKPQVFNLEKSYKDSNNIQPILFLLADMADPINDLMMFAEQMRMDKKIQVLSLGRGIEKTALNLVTTFVERGNWCVLQNCHLSVGFLKQLQLTLEALQADPASVHRDFRLWLSAQPTPEFPVAILQNSVKVSVENPNSLKANLLRVWETNITEKQMNEACEVPENMEKFKKLTYSLSLFYSVLLQRKKYGPIGFNTPYPWSAADIGICIQQLPIFLDKYPDIYPKHALQYLFAEINIGGCVTDATDQRCVSAIVEDFLNPSIFQENWIFPTMEQKTSETPEYLLHQLTNGLGYRDYLEYINDHVSIECHPNNLGLNTNSNITSDRQDSNNLLTEILILQTGKLDDAVSKEETNTESAPVNSETDVINSIIKQLPDSFDLEAISLRYPTRFEESLNSLLVQECGRFNVLIDTMQLNLKELVRALRGLTILSSELEDIFLSVMMNKLPEAFAKYSYPSLKPLSSYLQDMNLRISFFRNWIEIGKPGIFHISSFFFAQGYLTSVLQNYARKYTIAIDTIGYNFEICQATIDDIALIENKNVLEARIFTAGNSAFQPDVLNDGSYISGLYLEASRFDMELGMLVEARPRELYSKMPIIRLIPIIVGSKEAQNTDVDDNLYCCPCYRTLARFGTLSTTGHSTNFLLNVAVPCQSGSARHWIKRSVALFASLSD</sequence>
<dbReference type="InterPro" id="IPR027417">
    <property type="entry name" value="P-loop_NTPase"/>
</dbReference>
<dbReference type="GO" id="GO:0045505">
    <property type="term" value="F:dynein intermediate chain binding"/>
    <property type="evidence" value="ECO:0007669"/>
    <property type="project" value="InterPro"/>
</dbReference>
<dbReference type="Pfam" id="PF12781">
    <property type="entry name" value="AAA_9"/>
    <property type="match status" value="1"/>
</dbReference>
<dbReference type="Gene3D" id="1.10.472.130">
    <property type="match status" value="1"/>
</dbReference>
<name>V6LJN2_9EUKA</name>
<dbReference type="InterPro" id="IPR042228">
    <property type="entry name" value="Dynein_linker_3"/>
</dbReference>
<dbReference type="Gene3D" id="1.10.8.720">
    <property type="entry name" value="Region D6 of dynein motor"/>
    <property type="match status" value="1"/>
</dbReference>
<evidence type="ECO:0000313" key="26">
    <source>
        <dbReference type="EMBL" id="KAH0572596.1"/>
    </source>
</evidence>
<keyword evidence="27" id="KW-1185">Reference proteome</keyword>
<feature type="domain" description="Dynein heavy chain coiled coil stalk" evidence="18">
    <location>
        <begin position="3178"/>
        <end position="3518"/>
    </location>
</feature>
<keyword evidence="5" id="KW-0677">Repeat</keyword>
<evidence type="ECO:0000259" key="18">
    <source>
        <dbReference type="Pfam" id="PF12777"/>
    </source>
</evidence>
<dbReference type="Pfam" id="PF08393">
    <property type="entry name" value="DHC_N2"/>
    <property type="match status" value="1"/>
</dbReference>
<evidence type="ECO:0000313" key="27">
    <source>
        <dbReference type="Proteomes" id="UP000018208"/>
    </source>
</evidence>
<dbReference type="GO" id="GO:0051959">
    <property type="term" value="F:dynein light intermediate chain binding"/>
    <property type="evidence" value="ECO:0007669"/>
    <property type="project" value="InterPro"/>
</dbReference>
<keyword evidence="13" id="KW-0966">Cell projection</keyword>
<dbReference type="InterPro" id="IPR041228">
    <property type="entry name" value="Dynein_C"/>
</dbReference>
<feature type="domain" description="Dynein heavy chain AAA 5 extension" evidence="21">
    <location>
        <begin position="2311"/>
        <end position="2437"/>
    </location>
</feature>
<evidence type="ECO:0000256" key="7">
    <source>
        <dbReference type="ARBA" id="ARBA00022840"/>
    </source>
</evidence>
<dbReference type="InterPro" id="IPR042219">
    <property type="entry name" value="AAA_lid_11_sf"/>
</dbReference>
<dbReference type="Gene3D" id="3.20.180.20">
    <property type="entry name" value="Dynein heavy chain, N-terminal domain 2"/>
    <property type="match status" value="1"/>
</dbReference>
<evidence type="ECO:0000256" key="9">
    <source>
        <dbReference type="ARBA" id="ARBA00023054"/>
    </source>
</evidence>
<dbReference type="VEuPathDB" id="GiardiaDB:SS50377_24707"/>
<dbReference type="Pfam" id="PF03028">
    <property type="entry name" value="Dynein_heavy"/>
    <property type="match status" value="1"/>
</dbReference>
<dbReference type="GO" id="GO:0005874">
    <property type="term" value="C:microtubule"/>
    <property type="evidence" value="ECO:0007669"/>
    <property type="project" value="UniProtKB-KW"/>
</dbReference>
<evidence type="ECO:0000259" key="17">
    <source>
        <dbReference type="Pfam" id="PF12774"/>
    </source>
</evidence>
<dbReference type="Pfam" id="PF18198">
    <property type="entry name" value="AAA_lid_11"/>
    <property type="match status" value="1"/>
</dbReference>
<feature type="domain" description="Dynein heavy chain AAA lid" evidence="23">
    <location>
        <begin position="4178"/>
        <end position="4327"/>
    </location>
</feature>
<dbReference type="InterPro" id="IPR013602">
    <property type="entry name" value="Dynein_heavy_linker"/>
</dbReference>
<comment type="subcellular location">
    <subcellularLocation>
        <location evidence="1">Cytoplasm</location>
        <location evidence="1">Cytoskeleton</location>
        <location evidence="1">Cilium axoneme</location>
    </subcellularLocation>
</comment>
<dbReference type="InterPro" id="IPR035699">
    <property type="entry name" value="AAA_6"/>
</dbReference>
<dbReference type="GO" id="GO:0005930">
    <property type="term" value="C:axoneme"/>
    <property type="evidence" value="ECO:0007669"/>
    <property type="project" value="UniProtKB-SubCell"/>
</dbReference>
<protein>
    <submittedName>
        <fullName evidence="25">Dynein heavy chain</fullName>
    </submittedName>
</protein>
<dbReference type="FunFam" id="1.20.920.20:FF:000001">
    <property type="entry name" value="dynein heavy chain 2, axonemal"/>
    <property type="match status" value="1"/>
</dbReference>
<dbReference type="Pfam" id="PF17852">
    <property type="entry name" value="Dynein_AAA_lid"/>
    <property type="match status" value="1"/>
</dbReference>
<feature type="domain" description="Dynein heavy chain AAA module D4" evidence="19">
    <location>
        <begin position="2873"/>
        <end position="3162"/>
    </location>
</feature>
<proteinExistence type="inferred from homology"/>
<dbReference type="Gene3D" id="1.20.1270.280">
    <property type="match status" value="1"/>
</dbReference>
<evidence type="ECO:0000259" key="15">
    <source>
        <dbReference type="Pfam" id="PF03028"/>
    </source>
</evidence>
<keyword evidence="11" id="KW-0505">Motor protein</keyword>
<dbReference type="EMBL" id="AUWU02000005">
    <property type="protein sequence ID" value="KAH0572596.1"/>
    <property type="molecule type" value="Genomic_DNA"/>
</dbReference>
<evidence type="ECO:0000256" key="10">
    <source>
        <dbReference type="ARBA" id="ARBA00023069"/>
    </source>
</evidence>
<dbReference type="Gene3D" id="1.20.920.20">
    <property type="match status" value="1"/>
</dbReference>
<dbReference type="Pfam" id="PF18199">
    <property type="entry name" value="Dynein_C"/>
    <property type="match status" value="1"/>
</dbReference>
<feature type="domain" description="Dynein heavy chain 3 AAA+ lid" evidence="22">
    <location>
        <begin position="2723"/>
        <end position="2810"/>
    </location>
</feature>
<reference evidence="25 26" key="1">
    <citation type="journal article" date="2014" name="PLoS Genet.">
        <title>The Genome of Spironucleus salmonicida Highlights a Fish Pathogen Adapted to Fluctuating Environments.</title>
        <authorList>
            <person name="Xu F."/>
            <person name="Jerlstrom-Hultqvist J."/>
            <person name="Einarsson E."/>
            <person name="Astvaldsson A."/>
            <person name="Svard S.G."/>
            <person name="Andersson J.O."/>
        </authorList>
    </citation>
    <scope>NUCLEOTIDE SEQUENCE</scope>
    <source>
        <strain evidence="26">ATCC 50377</strain>
    </source>
</reference>
<dbReference type="InterPro" id="IPR043157">
    <property type="entry name" value="Dynein_AAA1S"/>
</dbReference>
<evidence type="ECO:0000259" key="16">
    <source>
        <dbReference type="Pfam" id="PF08393"/>
    </source>
</evidence>
<dbReference type="InterPro" id="IPR041589">
    <property type="entry name" value="DNAH3_AAA_lid_1"/>
</dbReference>
<evidence type="ECO:0000256" key="3">
    <source>
        <dbReference type="ARBA" id="ARBA00022490"/>
    </source>
</evidence>
<dbReference type="InterPro" id="IPR043160">
    <property type="entry name" value="Dynein_C_barrel"/>
</dbReference>
<feature type="domain" description="Dynein heavy chain linker" evidence="16">
    <location>
        <begin position="1040"/>
        <end position="1486"/>
    </location>
</feature>
<dbReference type="Proteomes" id="UP000018208">
    <property type="component" value="Unassembled WGS sequence"/>
</dbReference>
<keyword evidence="4" id="KW-0493">Microtubule</keyword>
<dbReference type="GO" id="GO:0007018">
    <property type="term" value="P:microtubule-based movement"/>
    <property type="evidence" value="ECO:0007669"/>
    <property type="project" value="InterPro"/>
</dbReference>
<dbReference type="FunFam" id="3.20.180.20:FF:000005">
    <property type="entry name" value="Dynein heavy chain, putative"/>
    <property type="match status" value="1"/>
</dbReference>
<dbReference type="GO" id="GO:0005524">
    <property type="term" value="F:ATP binding"/>
    <property type="evidence" value="ECO:0007669"/>
    <property type="project" value="UniProtKB-KW"/>
</dbReference>
<dbReference type="Pfam" id="PF12774">
    <property type="entry name" value="AAA_6"/>
    <property type="match status" value="1"/>
</dbReference>
<keyword evidence="12" id="KW-0206">Cytoskeleton</keyword>
<evidence type="ECO:0000256" key="12">
    <source>
        <dbReference type="ARBA" id="ARBA00023212"/>
    </source>
</evidence>
<feature type="domain" description="Dynein heavy chain ATP-binding dynein motor region" evidence="20">
    <location>
        <begin position="3559"/>
        <end position="3778"/>
    </location>
</feature>
<dbReference type="Gene3D" id="1.20.58.1120">
    <property type="match status" value="1"/>
</dbReference>
<evidence type="ECO:0000259" key="21">
    <source>
        <dbReference type="Pfam" id="PF17852"/>
    </source>
</evidence>
<dbReference type="PANTHER" id="PTHR45703">
    <property type="entry name" value="DYNEIN HEAVY CHAIN"/>
    <property type="match status" value="1"/>
</dbReference>
<dbReference type="InterPro" id="IPR041466">
    <property type="entry name" value="Dynein_AAA5_ext"/>
</dbReference>
<evidence type="ECO:0000256" key="11">
    <source>
        <dbReference type="ARBA" id="ARBA00023175"/>
    </source>
</evidence>
<dbReference type="Pfam" id="PF12780">
    <property type="entry name" value="AAA_8"/>
    <property type="match status" value="1"/>
</dbReference>
<dbReference type="EMBL" id="KI546115">
    <property type="protein sequence ID" value="EST44588.1"/>
    <property type="molecule type" value="Genomic_DNA"/>
</dbReference>
<dbReference type="FunFam" id="1.20.920.30:FF:000002">
    <property type="entry name" value="Dynein axonemal heavy chain 3"/>
    <property type="match status" value="1"/>
</dbReference>
<dbReference type="Gene3D" id="1.20.920.30">
    <property type="match status" value="1"/>
</dbReference>
<dbReference type="FunFam" id="3.10.490.20:FF:000009">
    <property type="entry name" value="Dynein heavy chain 4"/>
    <property type="match status" value="1"/>
</dbReference>
<dbReference type="OrthoDB" id="447173at2759"/>
<feature type="domain" description="Dynein heavy chain region D6 P-loop" evidence="15">
    <location>
        <begin position="4026"/>
        <end position="4140"/>
    </location>
</feature>
<evidence type="ECO:0000313" key="25">
    <source>
        <dbReference type="EMBL" id="EST44588.1"/>
    </source>
</evidence>
<organism evidence="25">
    <name type="scientific">Spironucleus salmonicida</name>
    <dbReference type="NCBI Taxonomy" id="348837"/>
    <lineage>
        <taxon>Eukaryota</taxon>
        <taxon>Metamonada</taxon>
        <taxon>Diplomonadida</taxon>
        <taxon>Hexamitidae</taxon>
        <taxon>Hexamitinae</taxon>
        <taxon>Spironucleus</taxon>
    </lineage>
</organism>
<dbReference type="Gene3D" id="6.10.140.1060">
    <property type="match status" value="1"/>
</dbReference>
<comment type="similarity">
    <text evidence="2">Belongs to the dynein heavy chain family.</text>
</comment>
<keyword evidence="10" id="KW-0969">Cilium</keyword>
<dbReference type="GO" id="GO:0030286">
    <property type="term" value="C:dynein complex"/>
    <property type="evidence" value="ECO:0007669"/>
    <property type="project" value="UniProtKB-KW"/>
</dbReference>
<dbReference type="FunFam" id="1.10.8.710:FF:000001">
    <property type="entry name" value="Dynein axonemal heavy chain 2"/>
    <property type="match status" value="1"/>
</dbReference>
<keyword evidence="7" id="KW-0067">ATP-binding</keyword>
<dbReference type="PANTHER" id="PTHR45703:SF1">
    <property type="entry name" value="DYNEINS HEAVY CHAIN"/>
    <property type="match status" value="1"/>
</dbReference>
<evidence type="ECO:0000259" key="19">
    <source>
        <dbReference type="Pfam" id="PF12780"/>
    </source>
</evidence>
<dbReference type="FunFam" id="1.20.140.100:FF:000004">
    <property type="entry name" value="Dynein axonemal heavy chain 6"/>
    <property type="match status" value="1"/>
</dbReference>
<dbReference type="InterPro" id="IPR004273">
    <property type="entry name" value="Dynein_heavy_D6_P-loop"/>
</dbReference>
<dbReference type="InterPro" id="IPR024317">
    <property type="entry name" value="Dynein_heavy_chain_D4_dom"/>
</dbReference>
<dbReference type="Pfam" id="PF17857">
    <property type="entry name" value="AAA_lid_1"/>
    <property type="match status" value="1"/>
</dbReference>
<keyword evidence="8" id="KW-0243">Dynein</keyword>
<evidence type="ECO:0000256" key="6">
    <source>
        <dbReference type="ARBA" id="ARBA00022741"/>
    </source>
</evidence>
<dbReference type="InterPro" id="IPR042222">
    <property type="entry name" value="Dynein_2_N"/>
</dbReference>
<dbReference type="GO" id="GO:0008569">
    <property type="term" value="F:minus-end-directed microtubule motor activity"/>
    <property type="evidence" value="ECO:0007669"/>
    <property type="project" value="InterPro"/>
</dbReference>
<reference evidence="26" key="2">
    <citation type="submission" date="2020-12" db="EMBL/GenBank/DDBJ databases">
        <title>New Spironucleus salmonicida genome in near-complete chromosomes.</title>
        <authorList>
            <person name="Xu F."/>
            <person name="Kurt Z."/>
            <person name="Jimenez-Gonzalez A."/>
            <person name="Astvaldsson A."/>
            <person name="Andersson J.O."/>
            <person name="Svard S.G."/>
        </authorList>
    </citation>
    <scope>NUCLEOTIDE SEQUENCE</scope>
    <source>
        <strain evidence="26">ATCC 50377</strain>
    </source>
</reference>
<dbReference type="InterPro" id="IPR035706">
    <property type="entry name" value="AAA_9"/>
</dbReference>
<dbReference type="InterPro" id="IPR026983">
    <property type="entry name" value="DHC"/>
</dbReference>
<evidence type="ECO:0000256" key="1">
    <source>
        <dbReference type="ARBA" id="ARBA00004430"/>
    </source>
</evidence>
<dbReference type="FunFam" id="3.40.50.300:FF:000049">
    <property type="entry name" value="Dynein, axonemal, heavy chain 5"/>
    <property type="match status" value="1"/>
</dbReference>
<dbReference type="InterPro" id="IPR024743">
    <property type="entry name" value="Dynein_HC_stalk"/>
</dbReference>
<evidence type="ECO:0000256" key="5">
    <source>
        <dbReference type="ARBA" id="ARBA00022737"/>
    </source>
</evidence>
<evidence type="ECO:0000256" key="8">
    <source>
        <dbReference type="ARBA" id="ARBA00023017"/>
    </source>
</evidence>
<keyword evidence="6" id="KW-0547">Nucleotide-binding</keyword>
<dbReference type="Pfam" id="PF12775">
    <property type="entry name" value="AAA_7"/>
    <property type="match status" value="1"/>
</dbReference>
<dbReference type="Gene3D" id="3.10.490.20">
    <property type="match status" value="1"/>
</dbReference>
<evidence type="ECO:0000259" key="20">
    <source>
        <dbReference type="Pfam" id="PF12781"/>
    </source>
</evidence>
<evidence type="ECO:0000259" key="22">
    <source>
        <dbReference type="Pfam" id="PF17857"/>
    </source>
</evidence>
<gene>
    <name evidence="25" type="ORF">SS50377_15593</name>
    <name evidence="26" type="ORF">SS50377_24707</name>
</gene>
<dbReference type="Gene3D" id="1.10.8.710">
    <property type="match status" value="1"/>
</dbReference>
<evidence type="ECO:0000256" key="13">
    <source>
        <dbReference type="ARBA" id="ARBA00023273"/>
    </source>
</evidence>